<protein>
    <submittedName>
        <fullName evidence="2">Quinol:cytochrome C oxidoreductase</fullName>
    </submittedName>
</protein>
<reference evidence="2 3" key="1">
    <citation type="journal article" date="2019" name="Int. J. Syst. Evol. Microbiol.">
        <title>The Global Catalogue of Microorganisms (GCM) 10K type strain sequencing project: providing services to taxonomists for standard genome sequencing and annotation.</title>
        <authorList>
            <consortium name="The Broad Institute Genomics Platform"/>
            <consortium name="The Broad Institute Genome Sequencing Center for Infectious Disease"/>
            <person name="Wu L."/>
            <person name="Ma J."/>
        </authorList>
    </citation>
    <scope>NUCLEOTIDE SEQUENCE [LARGE SCALE GENOMIC DNA]</scope>
    <source>
        <strain evidence="2 3">JCM 16231</strain>
    </source>
</reference>
<dbReference type="PANTHER" id="PTHR43044">
    <property type="match status" value="1"/>
</dbReference>
<feature type="transmembrane region" description="Helical" evidence="1">
    <location>
        <begin position="397"/>
        <end position="416"/>
    </location>
</feature>
<feature type="transmembrane region" description="Helical" evidence="1">
    <location>
        <begin position="250"/>
        <end position="273"/>
    </location>
</feature>
<dbReference type="PANTHER" id="PTHR43044:SF1">
    <property type="entry name" value="QUINOL:CYTOCHROME C OXIDOREDUCTASE QUINONE-BINDING SUBUNIT 2"/>
    <property type="match status" value="1"/>
</dbReference>
<feature type="transmembrane region" description="Helical" evidence="1">
    <location>
        <begin position="333"/>
        <end position="351"/>
    </location>
</feature>
<keyword evidence="1" id="KW-0812">Transmembrane</keyword>
<sequence>MYTMSSKIKSFSLILIVVGAIGLAYSFIDAPSSVEEVKEMLHSDGASHEGESVAMEANSSSSSDAHGDDEHAEHIYHQLQNKPWAAIYVPALFLFLISLGVFVFYALQNASQAGWSPVLFRVMEGISSYLVPGGIIVYLLLILSSLHLNHLFVWMDPEVVAHDEIIQNKVAYLNTPFFLIRAFIYLAGWILFSKLIIKNSRKMDEGFDLRLHKRNFKLSAGFLVFFIVTESMMSWDWIMSIDTHWFSTLFGWFVLASILVSAVTTIAIVTIYLKGKGYLEHVNNSHIHDLGKFMMGFSIFWAYLWFSQFLLIWYSNIPEEVTYYAQRLEDYPVLFFSTVILNWVLPMLILINSDFKRINWIIVFAGVIILLGHYLNFFVMIMPGTVGESWTIGIPEISSILLILGVFIFTVFKALAKAPLTVQHGAFLEESKHFHY</sequence>
<dbReference type="Proteomes" id="UP001500185">
    <property type="component" value="Unassembled WGS sequence"/>
</dbReference>
<keyword evidence="3" id="KW-1185">Reference proteome</keyword>
<feature type="transmembrane region" description="Helical" evidence="1">
    <location>
        <begin position="358"/>
        <end position="377"/>
    </location>
</feature>
<feature type="transmembrane region" description="Helical" evidence="1">
    <location>
        <begin position="128"/>
        <end position="148"/>
    </location>
</feature>
<dbReference type="RefSeq" id="WP_224455339.1">
    <property type="nucleotide sequence ID" value="NZ_BAAAGG010000001.1"/>
</dbReference>
<feature type="transmembrane region" description="Helical" evidence="1">
    <location>
        <begin position="178"/>
        <end position="197"/>
    </location>
</feature>
<dbReference type="EMBL" id="BAAAGG010000001">
    <property type="protein sequence ID" value="GAA0751171.1"/>
    <property type="molecule type" value="Genomic_DNA"/>
</dbReference>
<keyword evidence="1" id="KW-1133">Transmembrane helix</keyword>
<proteinExistence type="predicted"/>
<evidence type="ECO:0000313" key="2">
    <source>
        <dbReference type="EMBL" id="GAA0751171.1"/>
    </source>
</evidence>
<comment type="caution">
    <text evidence="2">The sequence shown here is derived from an EMBL/GenBank/DDBJ whole genome shotgun (WGS) entry which is preliminary data.</text>
</comment>
<keyword evidence="1" id="KW-0472">Membrane</keyword>
<feature type="transmembrane region" description="Helical" evidence="1">
    <location>
        <begin position="218"/>
        <end position="238"/>
    </location>
</feature>
<name>A0ABN1K0G0_9FLAO</name>
<evidence type="ECO:0000313" key="3">
    <source>
        <dbReference type="Proteomes" id="UP001500185"/>
    </source>
</evidence>
<gene>
    <name evidence="2" type="ORF">GCM10009433_00910</name>
</gene>
<feature type="transmembrane region" description="Helical" evidence="1">
    <location>
        <begin position="293"/>
        <end position="313"/>
    </location>
</feature>
<evidence type="ECO:0000256" key="1">
    <source>
        <dbReference type="SAM" id="Phobius"/>
    </source>
</evidence>
<accession>A0ABN1K0G0</accession>
<organism evidence="2 3">
    <name type="scientific">Psychroflexus lacisalsi</name>
    <dbReference type="NCBI Taxonomy" id="503928"/>
    <lineage>
        <taxon>Bacteria</taxon>
        <taxon>Pseudomonadati</taxon>
        <taxon>Bacteroidota</taxon>
        <taxon>Flavobacteriia</taxon>
        <taxon>Flavobacteriales</taxon>
        <taxon>Flavobacteriaceae</taxon>
        <taxon>Psychroflexus</taxon>
    </lineage>
</organism>
<feature type="transmembrane region" description="Helical" evidence="1">
    <location>
        <begin position="85"/>
        <end position="107"/>
    </location>
</feature>